<name>A0A1G1XK05_9BACT</name>
<reference evidence="1 2" key="1">
    <citation type="journal article" date="2016" name="Nat. Commun.">
        <title>Thousands of microbial genomes shed light on interconnected biogeochemical processes in an aquifer system.</title>
        <authorList>
            <person name="Anantharaman K."/>
            <person name="Brown C.T."/>
            <person name="Hug L.A."/>
            <person name="Sharon I."/>
            <person name="Castelle C.J."/>
            <person name="Probst A.J."/>
            <person name="Thomas B.C."/>
            <person name="Singh A."/>
            <person name="Wilkins M.J."/>
            <person name="Karaoz U."/>
            <person name="Brodie E.L."/>
            <person name="Williams K.H."/>
            <person name="Hubbard S.S."/>
            <person name="Banfield J.F."/>
        </authorList>
    </citation>
    <scope>NUCLEOTIDE SEQUENCE [LARGE SCALE GENOMIC DNA]</scope>
</reference>
<dbReference type="AlphaFoldDB" id="A0A1G1XK05"/>
<evidence type="ECO:0000313" key="2">
    <source>
        <dbReference type="Proteomes" id="UP000178570"/>
    </source>
</evidence>
<organism evidence="1 2">
    <name type="scientific">Candidatus Brennerbacteria bacterium RIFOXYD1_FULL_41_16</name>
    <dbReference type="NCBI Taxonomy" id="1797529"/>
    <lineage>
        <taxon>Bacteria</taxon>
        <taxon>Candidatus Brenneribacteriota</taxon>
    </lineage>
</organism>
<gene>
    <name evidence="1" type="ORF">A2570_03735</name>
</gene>
<comment type="caution">
    <text evidence="1">The sequence shown here is derived from an EMBL/GenBank/DDBJ whole genome shotgun (WGS) entry which is preliminary data.</text>
</comment>
<proteinExistence type="predicted"/>
<sequence length="77" mass="9157">MIDIKHIKTFIFNHAQYKMSDEKGNEIILKIDYKNNSYSLKNISKTVNKSFRTEARMIARDLLRRKHGINFADKLKI</sequence>
<accession>A0A1G1XK05</accession>
<dbReference type="EMBL" id="MHHY01000009">
    <property type="protein sequence ID" value="OGY40359.1"/>
    <property type="molecule type" value="Genomic_DNA"/>
</dbReference>
<dbReference type="Proteomes" id="UP000178570">
    <property type="component" value="Unassembled WGS sequence"/>
</dbReference>
<dbReference type="STRING" id="1797529.A2570_03735"/>
<evidence type="ECO:0000313" key="1">
    <source>
        <dbReference type="EMBL" id="OGY40359.1"/>
    </source>
</evidence>
<protein>
    <submittedName>
        <fullName evidence="1">Uncharacterized protein</fullName>
    </submittedName>
</protein>